<dbReference type="Pfam" id="PF00196">
    <property type="entry name" value="GerE"/>
    <property type="match status" value="1"/>
</dbReference>
<dbReference type="InterPro" id="IPR039420">
    <property type="entry name" value="WalR-like"/>
</dbReference>
<dbReference type="SMART" id="SM00448">
    <property type="entry name" value="REC"/>
    <property type="match status" value="1"/>
</dbReference>
<dbReference type="InterPro" id="IPR011006">
    <property type="entry name" value="CheY-like_superfamily"/>
</dbReference>
<accession>A0A1J5RN82</accession>
<dbReference type="PANTHER" id="PTHR43214">
    <property type="entry name" value="TWO-COMPONENT RESPONSE REGULATOR"/>
    <property type="match status" value="1"/>
</dbReference>
<name>A0A1J5RN82_9ZZZZ</name>
<dbReference type="SUPFAM" id="SSF52172">
    <property type="entry name" value="CheY-like"/>
    <property type="match status" value="1"/>
</dbReference>
<dbReference type="InterPro" id="IPR016032">
    <property type="entry name" value="Sig_transdc_resp-reg_C-effctor"/>
</dbReference>
<dbReference type="InterPro" id="IPR058245">
    <property type="entry name" value="NreC/VraR/RcsB-like_REC"/>
</dbReference>
<gene>
    <name evidence="5" type="primary">degU_17</name>
    <name evidence="5" type="ORF">GALL_209690</name>
</gene>
<dbReference type="GO" id="GO:0006355">
    <property type="term" value="P:regulation of DNA-templated transcription"/>
    <property type="evidence" value="ECO:0007669"/>
    <property type="project" value="InterPro"/>
</dbReference>
<evidence type="ECO:0000259" key="4">
    <source>
        <dbReference type="PROSITE" id="PS50110"/>
    </source>
</evidence>
<evidence type="ECO:0000313" key="5">
    <source>
        <dbReference type="EMBL" id="OIQ97026.1"/>
    </source>
</evidence>
<dbReference type="GO" id="GO:0003677">
    <property type="term" value="F:DNA binding"/>
    <property type="evidence" value="ECO:0007669"/>
    <property type="project" value="UniProtKB-KW"/>
</dbReference>
<dbReference type="PROSITE" id="PS00622">
    <property type="entry name" value="HTH_LUXR_1"/>
    <property type="match status" value="1"/>
</dbReference>
<dbReference type="AlphaFoldDB" id="A0A1J5RN82"/>
<sequence>MSNPIRILLADDHPLFREGVAHSLSTEPDFEVIAQAASGEQAVEMAHKLHPDIVLLDVSMAGMGGIAAAAKISASAPVVRIMMLTVSENRENLMAALKAGAHGYVLKGVSASELRAITRRVASGEAYVTPALAADMLTEFSNPHPIDSFSELTPRETTILQLLSQGLTNREIGERTFLAEKTVKHYMTSILQKLHVRSRTEAALIAMQHGVAGTEQ</sequence>
<evidence type="ECO:0000256" key="2">
    <source>
        <dbReference type="ARBA" id="ARBA00023125"/>
    </source>
</evidence>
<feature type="domain" description="Response regulatory" evidence="4">
    <location>
        <begin position="6"/>
        <end position="122"/>
    </location>
</feature>
<dbReference type="PRINTS" id="PR00038">
    <property type="entry name" value="HTHLUXR"/>
</dbReference>
<dbReference type="GO" id="GO:0000160">
    <property type="term" value="P:phosphorelay signal transduction system"/>
    <property type="evidence" value="ECO:0007669"/>
    <property type="project" value="InterPro"/>
</dbReference>
<comment type="caution">
    <text evidence="5">The sequence shown here is derived from an EMBL/GenBank/DDBJ whole genome shotgun (WGS) entry which is preliminary data.</text>
</comment>
<protein>
    <submittedName>
        <fullName evidence="5">Transcriptional regulatory protein DegU</fullName>
    </submittedName>
</protein>
<dbReference type="InterPro" id="IPR001789">
    <property type="entry name" value="Sig_transdc_resp-reg_receiver"/>
</dbReference>
<evidence type="ECO:0000259" key="3">
    <source>
        <dbReference type="PROSITE" id="PS50043"/>
    </source>
</evidence>
<dbReference type="Pfam" id="PF00072">
    <property type="entry name" value="Response_reg"/>
    <property type="match status" value="1"/>
</dbReference>
<dbReference type="InterPro" id="IPR000792">
    <property type="entry name" value="Tscrpt_reg_LuxR_C"/>
</dbReference>
<reference evidence="5" key="1">
    <citation type="submission" date="2016-10" db="EMBL/GenBank/DDBJ databases">
        <title>Sequence of Gallionella enrichment culture.</title>
        <authorList>
            <person name="Poehlein A."/>
            <person name="Muehling M."/>
            <person name="Daniel R."/>
        </authorList>
    </citation>
    <scope>NUCLEOTIDE SEQUENCE</scope>
</reference>
<dbReference type="CDD" id="cd06170">
    <property type="entry name" value="LuxR_C_like"/>
    <property type="match status" value="1"/>
</dbReference>
<dbReference type="CDD" id="cd17535">
    <property type="entry name" value="REC_NarL-like"/>
    <property type="match status" value="1"/>
</dbReference>
<proteinExistence type="predicted"/>
<organism evidence="5">
    <name type="scientific">mine drainage metagenome</name>
    <dbReference type="NCBI Taxonomy" id="410659"/>
    <lineage>
        <taxon>unclassified sequences</taxon>
        <taxon>metagenomes</taxon>
        <taxon>ecological metagenomes</taxon>
    </lineage>
</organism>
<dbReference type="SUPFAM" id="SSF46894">
    <property type="entry name" value="C-terminal effector domain of the bipartite response regulators"/>
    <property type="match status" value="1"/>
</dbReference>
<feature type="domain" description="HTH luxR-type" evidence="3">
    <location>
        <begin position="145"/>
        <end position="210"/>
    </location>
</feature>
<dbReference type="SMART" id="SM00421">
    <property type="entry name" value="HTH_LUXR"/>
    <property type="match status" value="1"/>
</dbReference>
<dbReference type="PROSITE" id="PS50110">
    <property type="entry name" value="RESPONSE_REGULATORY"/>
    <property type="match status" value="1"/>
</dbReference>
<dbReference type="EMBL" id="MLJW01000139">
    <property type="protein sequence ID" value="OIQ97026.1"/>
    <property type="molecule type" value="Genomic_DNA"/>
</dbReference>
<evidence type="ECO:0000256" key="1">
    <source>
        <dbReference type="ARBA" id="ARBA00022553"/>
    </source>
</evidence>
<keyword evidence="1" id="KW-0597">Phosphoprotein</keyword>
<dbReference type="PROSITE" id="PS50043">
    <property type="entry name" value="HTH_LUXR_2"/>
    <property type="match status" value="1"/>
</dbReference>
<dbReference type="Gene3D" id="3.40.50.2300">
    <property type="match status" value="1"/>
</dbReference>
<keyword evidence="2" id="KW-0238">DNA-binding</keyword>